<gene>
    <name evidence="2" type="ORF">GNLVRS02_ARAD1C17248g</name>
</gene>
<feature type="region of interest" description="Disordered" evidence="1">
    <location>
        <begin position="626"/>
        <end position="660"/>
    </location>
</feature>
<proteinExistence type="predicted"/>
<dbReference type="EMBL" id="HG937693">
    <property type="protein sequence ID" value="CDP34646.1"/>
    <property type="molecule type" value="Genomic_DNA"/>
</dbReference>
<name>A0A060T651_BLAAD</name>
<protein>
    <submittedName>
        <fullName evidence="2">ARAD1C17248p</fullName>
    </submittedName>
</protein>
<reference evidence="2" key="2">
    <citation type="submission" date="2014-06" db="EMBL/GenBank/DDBJ databases">
        <title>The complete genome of Blastobotrys (Arxula) adeninivorans LS3 - a yeast of biotechnological interest.</title>
        <authorList>
            <person name="Kunze G."/>
            <person name="Gaillardin C."/>
            <person name="Czernicka M."/>
            <person name="Durrens P."/>
            <person name="Martin T."/>
            <person name="Boer E."/>
            <person name="Gabaldon T."/>
            <person name="Cruz J."/>
            <person name="Talla E."/>
            <person name="Marck C."/>
            <person name="Goffeau A."/>
            <person name="Barbe V."/>
            <person name="Baret P."/>
            <person name="Baronian K."/>
            <person name="Beier S."/>
            <person name="Bleykasten C."/>
            <person name="Bode R."/>
            <person name="Casaregola S."/>
            <person name="Despons L."/>
            <person name="Fairhead C."/>
            <person name="Giersberg M."/>
            <person name="Gierski P."/>
            <person name="Hahnel U."/>
            <person name="Hartmann A."/>
            <person name="Jankowska D."/>
            <person name="Jubin C."/>
            <person name="Jung P."/>
            <person name="Lafontaine I."/>
            <person name="Leh-Louis V."/>
            <person name="Lemaire M."/>
            <person name="Marcet-Houben M."/>
            <person name="Mascher M."/>
            <person name="Morel G."/>
            <person name="Richard G.-F."/>
            <person name="Riechen J."/>
            <person name="Sacerdot C."/>
            <person name="Sarkar A."/>
            <person name="Savel G."/>
            <person name="Schacherer J."/>
            <person name="Sherman D."/>
            <person name="Straub M.-L."/>
            <person name="Stein N."/>
            <person name="Thierry A."/>
            <person name="Trautwein-Schult A."/>
            <person name="Westhof E."/>
            <person name="Worch S."/>
            <person name="Dujon B."/>
            <person name="Souciet J.-L."/>
            <person name="Wincker P."/>
            <person name="Scholz U."/>
            <person name="Neuveglise N."/>
        </authorList>
    </citation>
    <scope>NUCLEOTIDE SEQUENCE</scope>
    <source>
        <strain evidence="2">LS3</strain>
    </source>
</reference>
<feature type="compositionally biased region" description="Basic and acidic residues" evidence="1">
    <location>
        <begin position="635"/>
        <end position="647"/>
    </location>
</feature>
<organism evidence="2">
    <name type="scientific">Blastobotrys adeninivorans</name>
    <name type="common">Yeast</name>
    <name type="synonym">Arxula adeninivorans</name>
    <dbReference type="NCBI Taxonomy" id="409370"/>
    <lineage>
        <taxon>Eukaryota</taxon>
        <taxon>Fungi</taxon>
        <taxon>Dikarya</taxon>
        <taxon>Ascomycota</taxon>
        <taxon>Saccharomycotina</taxon>
        <taxon>Dipodascomycetes</taxon>
        <taxon>Dipodascales</taxon>
        <taxon>Trichomonascaceae</taxon>
        <taxon>Blastobotrys</taxon>
    </lineage>
</organism>
<sequence length="660" mass="74251">MAPTSSVACKPTVSPSSKDMKGGINKCDAPDVAPTPLPVSIYESGDGEVIDFACDLSSPYFRYTYNYEHNEKNKVALTNWLKKVVPIAFERTQFRDQEIIIHNGAIVEELIDSILIKYSIRLRTIVGLGGAYIIILISRLHEAGRGIGDTILRKVINGVAKDLSPETHLIDEASSDVDALVTNVGGGGNILHCNHVSELRDAVKEITGHSATSVLNRSADRTMIGKEPDMSYFPSYLPTLRQMQGLNPFPTFLGEFHYTDSATKGMFDCALQIDGSDFQSEYVLGVDIKAERRSNKLREVYLSIYDCTLEEMLRISRSDNLDNEQKAAVLQTALLKAQRARTDIQCLIDLLLNPPQTVEQVQNLASQFRDRAREYWKGALGSFTYQPFEADEDFRLQILDLAADYSDIPTLSVDLNANLYFYNERIKSIQEDLTEFESMGVDRILLTTRAILANCVRFKLRRYSGELSVEKFVAGHKVDDDQWHFPIQAIMGIATAHARTGARISIDRGVIEALYKRMARIRNVPSAIGPLQIREDMIVPRLYCEFARRRFPGHTERTARRELQKEFERNHGVIGVQKIHLEYLTDNALSEISGDDTLGLDVDVSRGDRELIAAGYFYVDEGSFGANASSSSSHSEIRRGRRDSRDSRGRRRSGRKLSRR</sequence>
<dbReference type="PhylomeDB" id="A0A060T651"/>
<feature type="compositionally biased region" description="Basic residues" evidence="1">
    <location>
        <begin position="648"/>
        <end position="660"/>
    </location>
</feature>
<evidence type="ECO:0000313" key="2">
    <source>
        <dbReference type="EMBL" id="CDP34646.1"/>
    </source>
</evidence>
<accession>A0A060T651</accession>
<reference evidence="2" key="1">
    <citation type="submission" date="2014-02" db="EMBL/GenBank/DDBJ databases">
        <authorList>
            <person name="Genoscope - CEA"/>
        </authorList>
    </citation>
    <scope>NUCLEOTIDE SEQUENCE</scope>
    <source>
        <strain evidence="2">LS3</strain>
    </source>
</reference>
<evidence type="ECO:0000256" key="1">
    <source>
        <dbReference type="SAM" id="MobiDB-lite"/>
    </source>
</evidence>
<dbReference type="AlphaFoldDB" id="A0A060T651"/>